<gene>
    <name evidence="2" type="ORF">ElyMa_003904700</name>
</gene>
<reference evidence="2 3" key="1">
    <citation type="journal article" date="2021" name="Elife">
        <title>Chloroplast acquisition without the gene transfer in kleptoplastic sea slugs, Plakobranchus ocellatus.</title>
        <authorList>
            <person name="Maeda T."/>
            <person name="Takahashi S."/>
            <person name="Yoshida T."/>
            <person name="Shimamura S."/>
            <person name="Takaki Y."/>
            <person name="Nagai Y."/>
            <person name="Toyoda A."/>
            <person name="Suzuki Y."/>
            <person name="Arimoto A."/>
            <person name="Ishii H."/>
            <person name="Satoh N."/>
            <person name="Nishiyama T."/>
            <person name="Hasebe M."/>
            <person name="Maruyama T."/>
            <person name="Minagawa J."/>
            <person name="Obokata J."/>
            <person name="Shigenobu S."/>
        </authorList>
    </citation>
    <scope>NUCLEOTIDE SEQUENCE [LARGE SCALE GENOMIC DNA]</scope>
</reference>
<feature type="region of interest" description="Disordered" evidence="1">
    <location>
        <begin position="18"/>
        <end position="162"/>
    </location>
</feature>
<feature type="compositionally biased region" description="Polar residues" evidence="1">
    <location>
        <begin position="151"/>
        <end position="162"/>
    </location>
</feature>
<evidence type="ECO:0000256" key="1">
    <source>
        <dbReference type="SAM" id="MobiDB-lite"/>
    </source>
</evidence>
<proteinExistence type="predicted"/>
<feature type="compositionally biased region" description="Polar residues" evidence="1">
    <location>
        <begin position="72"/>
        <end position="84"/>
    </location>
</feature>
<evidence type="ECO:0000313" key="2">
    <source>
        <dbReference type="EMBL" id="GFR74880.1"/>
    </source>
</evidence>
<protein>
    <submittedName>
        <fullName evidence="2">Uncharacterized protein</fullName>
    </submittedName>
</protein>
<dbReference type="Proteomes" id="UP000762676">
    <property type="component" value="Unassembled WGS sequence"/>
</dbReference>
<comment type="caution">
    <text evidence="2">The sequence shown here is derived from an EMBL/GenBank/DDBJ whole genome shotgun (WGS) entry which is preliminary data.</text>
</comment>
<name>A0AAV4FPZ5_9GAST</name>
<evidence type="ECO:0000313" key="3">
    <source>
        <dbReference type="Proteomes" id="UP000762676"/>
    </source>
</evidence>
<keyword evidence="3" id="KW-1185">Reference proteome</keyword>
<dbReference type="AlphaFoldDB" id="A0AAV4FPZ5"/>
<dbReference type="EMBL" id="BMAT01007946">
    <property type="protein sequence ID" value="GFR74880.1"/>
    <property type="molecule type" value="Genomic_DNA"/>
</dbReference>
<feature type="compositionally biased region" description="Basic residues" evidence="1">
    <location>
        <begin position="37"/>
        <end position="49"/>
    </location>
</feature>
<sequence length="162" mass="17315">MLILILFPFTSLSHHPASDSALMENQGSHSSESRFTRTARRLSMKRRSSGSKNMVSTSPAPPATPTSNSSPGMSTSNAITSTTAFLLPPTSDSPKTRHKSGSGDSPKLANDNNNSPGAAMVLDYTDMSSPKAKPRKSWIDSSPKIKHGKSRSSSPKLQKSKK</sequence>
<organism evidence="2 3">
    <name type="scientific">Elysia marginata</name>
    <dbReference type="NCBI Taxonomy" id="1093978"/>
    <lineage>
        <taxon>Eukaryota</taxon>
        <taxon>Metazoa</taxon>
        <taxon>Spiralia</taxon>
        <taxon>Lophotrochozoa</taxon>
        <taxon>Mollusca</taxon>
        <taxon>Gastropoda</taxon>
        <taxon>Heterobranchia</taxon>
        <taxon>Euthyneura</taxon>
        <taxon>Panpulmonata</taxon>
        <taxon>Sacoglossa</taxon>
        <taxon>Placobranchoidea</taxon>
        <taxon>Plakobranchidae</taxon>
        <taxon>Elysia</taxon>
    </lineage>
</organism>
<accession>A0AAV4FPZ5</accession>